<feature type="transmembrane region" description="Helical" evidence="1">
    <location>
        <begin position="230"/>
        <end position="251"/>
    </location>
</feature>
<feature type="transmembrane region" description="Helical" evidence="1">
    <location>
        <begin position="12"/>
        <end position="34"/>
    </location>
</feature>
<feature type="transmembrane region" description="Helical" evidence="1">
    <location>
        <begin position="91"/>
        <end position="110"/>
    </location>
</feature>
<dbReference type="Proteomes" id="UP000076871">
    <property type="component" value="Unassembled WGS sequence"/>
</dbReference>
<feature type="transmembrane region" description="Helical" evidence="1">
    <location>
        <begin position="161"/>
        <end position="185"/>
    </location>
</feature>
<dbReference type="PANTHER" id="PTHR40465">
    <property type="entry name" value="CHROMOSOME 1, WHOLE GENOME SHOTGUN SEQUENCE"/>
    <property type="match status" value="1"/>
</dbReference>
<dbReference type="Pfam" id="PF20152">
    <property type="entry name" value="DUF6534"/>
    <property type="match status" value="1"/>
</dbReference>
<dbReference type="InterPro" id="IPR045339">
    <property type="entry name" value="DUF6534"/>
</dbReference>
<evidence type="ECO:0000313" key="4">
    <source>
        <dbReference type="Proteomes" id="UP000076871"/>
    </source>
</evidence>
<protein>
    <recommendedName>
        <fullName evidence="2">DUF6534 domain-containing protein</fullName>
    </recommendedName>
</protein>
<dbReference type="AlphaFoldDB" id="A0A165E8D9"/>
<evidence type="ECO:0000313" key="3">
    <source>
        <dbReference type="EMBL" id="KZT06451.1"/>
    </source>
</evidence>
<dbReference type="GeneID" id="63831459"/>
<proteinExistence type="predicted"/>
<dbReference type="STRING" id="1314785.A0A165E8D9"/>
<keyword evidence="4" id="KW-1185">Reference proteome</keyword>
<dbReference type="InParanoid" id="A0A165E8D9"/>
<gene>
    <name evidence="3" type="ORF">LAESUDRAFT_812726</name>
</gene>
<sequence>MPVTSTPGLNGSLGALLLGNLGTAILYGVTSAQTQVYHKHSGKDSLLLRCSVSFLWALSGLHLALITAAVYNAAVTDYSQAEEIMVPSWSLKSHVAVAGLINILVRGLFCHRMWNLSRGNRLLTVTIGTAACVAFAGSLAFSVKSFYSAGDVFHLTGLSWILYTSLCTGVSADIVTAVSLCILLTRYKTGFPSTRGMVRSIIIYGINCGLLTSCCEVSCIVLYATLPKNLSFVALFFVLPELLLNALLATLNARVDLRRRAETSGLLPSSRNTSPRHSVISGKTQITLSATQFSVSQPTYTECKTPLTAHTPNLPQVPIKGRLSAANKCYSQGTESIAGNPWNPFHPRPRESIL</sequence>
<accession>A0A165E8D9</accession>
<feature type="transmembrane region" description="Helical" evidence="1">
    <location>
        <begin position="46"/>
        <end position="71"/>
    </location>
</feature>
<feature type="transmembrane region" description="Helical" evidence="1">
    <location>
        <begin position="197"/>
        <end position="224"/>
    </location>
</feature>
<organism evidence="3 4">
    <name type="scientific">Laetiporus sulphureus 93-53</name>
    <dbReference type="NCBI Taxonomy" id="1314785"/>
    <lineage>
        <taxon>Eukaryota</taxon>
        <taxon>Fungi</taxon>
        <taxon>Dikarya</taxon>
        <taxon>Basidiomycota</taxon>
        <taxon>Agaricomycotina</taxon>
        <taxon>Agaricomycetes</taxon>
        <taxon>Polyporales</taxon>
        <taxon>Laetiporus</taxon>
    </lineage>
</organism>
<reference evidence="3 4" key="1">
    <citation type="journal article" date="2016" name="Mol. Biol. Evol.">
        <title>Comparative Genomics of Early-Diverging Mushroom-Forming Fungi Provides Insights into the Origins of Lignocellulose Decay Capabilities.</title>
        <authorList>
            <person name="Nagy L.G."/>
            <person name="Riley R."/>
            <person name="Tritt A."/>
            <person name="Adam C."/>
            <person name="Daum C."/>
            <person name="Floudas D."/>
            <person name="Sun H."/>
            <person name="Yadav J.S."/>
            <person name="Pangilinan J."/>
            <person name="Larsson K.H."/>
            <person name="Matsuura K."/>
            <person name="Barry K."/>
            <person name="Labutti K."/>
            <person name="Kuo R."/>
            <person name="Ohm R.A."/>
            <person name="Bhattacharya S.S."/>
            <person name="Shirouzu T."/>
            <person name="Yoshinaga Y."/>
            <person name="Martin F.M."/>
            <person name="Grigoriev I.V."/>
            <person name="Hibbett D.S."/>
        </authorList>
    </citation>
    <scope>NUCLEOTIDE SEQUENCE [LARGE SCALE GENOMIC DNA]</scope>
    <source>
        <strain evidence="3 4">93-53</strain>
    </source>
</reference>
<feature type="transmembrane region" description="Helical" evidence="1">
    <location>
        <begin position="122"/>
        <end position="141"/>
    </location>
</feature>
<feature type="domain" description="DUF6534" evidence="2">
    <location>
        <begin position="170"/>
        <end position="254"/>
    </location>
</feature>
<name>A0A165E8D9_9APHY</name>
<evidence type="ECO:0000256" key="1">
    <source>
        <dbReference type="SAM" id="Phobius"/>
    </source>
</evidence>
<dbReference type="PANTHER" id="PTHR40465:SF1">
    <property type="entry name" value="DUF6534 DOMAIN-CONTAINING PROTEIN"/>
    <property type="match status" value="1"/>
</dbReference>
<evidence type="ECO:0000259" key="2">
    <source>
        <dbReference type="Pfam" id="PF20152"/>
    </source>
</evidence>
<keyword evidence="1" id="KW-0472">Membrane</keyword>
<dbReference type="OrthoDB" id="3268207at2759"/>
<keyword evidence="1" id="KW-0812">Transmembrane</keyword>
<dbReference type="RefSeq" id="XP_040764191.1">
    <property type="nucleotide sequence ID" value="XM_040914432.1"/>
</dbReference>
<dbReference type="EMBL" id="KV427624">
    <property type="protein sequence ID" value="KZT06451.1"/>
    <property type="molecule type" value="Genomic_DNA"/>
</dbReference>
<keyword evidence="1" id="KW-1133">Transmembrane helix</keyword>